<proteinExistence type="predicted"/>
<reference evidence="1 2" key="1">
    <citation type="journal article" date="2017" name="Nature">
        <title>The Apostasia genome and the evolution of orchids.</title>
        <authorList>
            <person name="Zhang G.Q."/>
            <person name="Liu K.W."/>
            <person name="Li Z."/>
            <person name="Lohaus R."/>
            <person name="Hsiao Y.Y."/>
            <person name="Niu S.C."/>
            <person name="Wang J.Y."/>
            <person name="Lin Y.C."/>
            <person name="Xu Q."/>
            <person name="Chen L.J."/>
            <person name="Yoshida K."/>
            <person name="Fujiwara S."/>
            <person name="Wang Z.W."/>
            <person name="Zhang Y.Q."/>
            <person name="Mitsuda N."/>
            <person name="Wang M."/>
            <person name="Liu G.H."/>
            <person name="Pecoraro L."/>
            <person name="Huang H.X."/>
            <person name="Xiao X.J."/>
            <person name="Lin M."/>
            <person name="Wu X.Y."/>
            <person name="Wu W.L."/>
            <person name="Chen Y.Y."/>
            <person name="Chang S.B."/>
            <person name="Sakamoto S."/>
            <person name="Ohme-Takagi M."/>
            <person name="Yagi M."/>
            <person name="Zeng S.J."/>
            <person name="Shen C.Y."/>
            <person name="Yeh C.M."/>
            <person name="Luo Y.B."/>
            <person name="Tsai W.C."/>
            <person name="Van de Peer Y."/>
            <person name="Liu Z.J."/>
        </authorList>
    </citation>
    <scope>NUCLEOTIDE SEQUENCE [LARGE SCALE GENOMIC DNA]</scope>
    <source>
        <strain evidence="2">cv. Shenzhen</strain>
        <tissue evidence="1">Stem</tissue>
    </source>
</reference>
<gene>
    <name evidence="1" type="ORF">AXF42_Ash021334</name>
</gene>
<dbReference type="EMBL" id="KZ452175">
    <property type="protein sequence ID" value="PKA48797.1"/>
    <property type="molecule type" value="Genomic_DNA"/>
</dbReference>
<dbReference type="AlphaFoldDB" id="A0A2H9ZZW0"/>
<keyword evidence="2" id="KW-1185">Reference proteome</keyword>
<protein>
    <submittedName>
        <fullName evidence="1">Uncharacterized protein</fullName>
    </submittedName>
</protein>
<dbReference type="Proteomes" id="UP000236161">
    <property type="component" value="Unassembled WGS sequence"/>
</dbReference>
<organism evidence="1 2">
    <name type="scientific">Apostasia shenzhenica</name>
    <dbReference type="NCBI Taxonomy" id="1088818"/>
    <lineage>
        <taxon>Eukaryota</taxon>
        <taxon>Viridiplantae</taxon>
        <taxon>Streptophyta</taxon>
        <taxon>Embryophyta</taxon>
        <taxon>Tracheophyta</taxon>
        <taxon>Spermatophyta</taxon>
        <taxon>Magnoliopsida</taxon>
        <taxon>Liliopsida</taxon>
        <taxon>Asparagales</taxon>
        <taxon>Orchidaceae</taxon>
        <taxon>Apostasioideae</taxon>
        <taxon>Apostasia</taxon>
    </lineage>
</organism>
<accession>A0A2H9ZZW0</accession>
<evidence type="ECO:0000313" key="1">
    <source>
        <dbReference type="EMBL" id="PKA48797.1"/>
    </source>
</evidence>
<name>A0A2H9ZZW0_9ASPA</name>
<sequence>MRDKWRWRKSHLYKRFIEPVEQDARFNIPEVYRDFISQAEWNAFVVLRSTPKAMLRIYWRIRVLRNIPKSWQIDIFSAHACEAHDRSRPLLLHTSSASPTISRTLMATSSTSALFLRRVRVCVPPKLPSPIKWPTETTKKRRRFLLSVSNSTQS</sequence>
<evidence type="ECO:0000313" key="2">
    <source>
        <dbReference type="Proteomes" id="UP000236161"/>
    </source>
</evidence>